<keyword evidence="4 6" id="KW-0472">Membrane</keyword>
<sequence length="542" mass="60040">MQTPSFASSERKATGLWRRSSGRLKATAASDDRADEHLLSRIVDVTDDEDDSDSSVGEHTVLLVPHHRQDIERSAILPFAPTFEEPRTRHTWDRSPEVQFSPVPLTPPCPGAYPEGLDDYYPEALSRNPSASEGSVQLVERTPDSENYESRLPTPDYTTTMARFTRPPSSLRSFLPRGLSFASFHIPTTTFLSANPASSCPRSVRSRFSRFSYHSASSTSSTLSVDSGHKSLIPSIGTTSKFTHKWPPPAPMRKVDLHSGGLNEAMGLELSQAIVTAMEEGQGMGEDVQTWTTFKWCLLLSVSSVFAYGAIGLVCAIMTWFRTWDGADVMNVAGNDILVIITLTAAILVFTALVGICGVLLNSRPIVALYAVLMWPALVSILAIGYGSYKRVTFSLDHKLNISWSQYYTPLDRLLVQDSLHCCGFYNPFHESTPSNRCYPRSPLPGCKGKLYRFECDHLATMWSAAFSVALLHIVNIFVALLCANHLTTTFGRGITPKQYRLSAKDVRADADKILRELRSYEDSGPMSDVNRTSSQRGFRED</sequence>
<dbReference type="Proteomes" id="UP000775547">
    <property type="component" value="Unassembled WGS sequence"/>
</dbReference>
<evidence type="ECO:0000313" key="8">
    <source>
        <dbReference type="Proteomes" id="UP000775547"/>
    </source>
</evidence>
<proteinExistence type="predicted"/>
<feature type="region of interest" description="Disordered" evidence="5">
    <location>
        <begin position="124"/>
        <end position="163"/>
    </location>
</feature>
<feature type="transmembrane region" description="Helical" evidence="6">
    <location>
        <begin position="296"/>
        <end position="321"/>
    </location>
</feature>
<feature type="transmembrane region" description="Helical" evidence="6">
    <location>
        <begin position="337"/>
        <end position="361"/>
    </location>
</feature>
<dbReference type="OrthoDB" id="2156690at2759"/>
<feature type="transmembrane region" description="Helical" evidence="6">
    <location>
        <begin position="462"/>
        <end position="484"/>
    </location>
</feature>
<evidence type="ECO:0000256" key="4">
    <source>
        <dbReference type="ARBA" id="ARBA00023136"/>
    </source>
</evidence>
<accession>A0A9P7KBH4</accession>
<evidence type="ECO:0000256" key="6">
    <source>
        <dbReference type="SAM" id="Phobius"/>
    </source>
</evidence>
<evidence type="ECO:0008006" key="9">
    <source>
        <dbReference type="Google" id="ProtNLM"/>
    </source>
</evidence>
<dbReference type="Pfam" id="PF00335">
    <property type="entry name" value="Tetraspanin"/>
    <property type="match status" value="1"/>
</dbReference>
<keyword evidence="2 6" id="KW-0812">Transmembrane</keyword>
<evidence type="ECO:0000256" key="1">
    <source>
        <dbReference type="ARBA" id="ARBA00004141"/>
    </source>
</evidence>
<evidence type="ECO:0000256" key="2">
    <source>
        <dbReference type="ARBA" id="ARBA00022692"/>
    </source>
</evidence>
<organism evidence="7 8">
    <name type="scientific">Asterophora parasitica</name>
    <dbReference type="NCBI Taxonomy" id="117018"/>
    <lineage>
        <taxon>Eukaryota</taxon>
        <taxon>Fungi</taxon>
        <taxon>Dikarya</taxon>
        <taxon>Basidiomycota</taxon>
        <taxon>Agaricomycotina</taxon>
        <taxon>Agaricomycetes</taxon>
        <taxon>Agaricomycetidae</taxon>
        <taxon>Agaricales</taxon>
        <taxon>Tricholomatineae</taxon>
        <taxon>Lyophyllaceae</taxon>
        <taxon>Asterophora</taxon>
    </lineage>
</organism>
<comment type="subcellular location">
    <subcellularLocation>
        <location evidence="1">Membrane</location>
        <topology evidence="1">Multi-pass membrane protein</topology>
    </subcellularLocation>
</comment>
<comment type="caution">
    <text evidence="7">The sequence shown here is derived from an EMBL/GenBank/DDBJ whole genome shotgun (WGS) entry which is preliminary data.</text>
</comment>
<evidence type="ECO:0000313" key="7">
    <source>
        <dbReference type="EMBL" id="KAG5644548.1"/>
    </source>
</evidence>
<reference evidence="7" key="2">
    <citation type="submission" date="2021-10" db="EMBL/GenBank/DDBJ databases">
        <title>Phylogenomics reveals ancestral predisposition of the termite-cultivated fungus Termitomyces towards a domesticated lifestyle.</title>
        <authorList>
            <person name="Auxier B."/>
            <person name="Grum-Grzhimaylo A."/>
            <person name="Cardenas M.E."/>
            <person name="Lodge J.D."/>
            <person name="Laessoe T."/>
            <person name="Pedersen O."/>
            <person name="Smith M.E."/>
            <person name="Kuyper T.W."/>
            <person name="Franco-Molano E.A."/>
            <person name="Baroni T.J."/>
            <person name="Aanen D.K."/>
        </authorList>
    </citation>
    <scope>NUCLEOTIDE SEQUENCE</scope>
    <source>
        <strain evidence="7">AP01</strain>
        <tissue evidence="7">Mycelium</tissue>
    </source>
</reference>
<feature type="region of interest" description="Disordered" evidence="5">
    <location>
        <begin position="1"/>
        <end position="33"/>
    </location>
</feature>
<reference evidence="7" key="1">
    <citation type="submission" date="2020-07" db="EMBL/GenBank/DDBJ databases">
        <authorList>
            <person name="Nieuwenhuis M."/>
            <person name="Van De Peppel L.J.J."/>
        </authorList>
    </citation>
    <scope>NUCLEOTIDE SEQUENCE</scope>
    <source>
        <strain evidence="7">AP01</strain>
        <tissue evidence="7">Mycelium</tissue>
    </source>
</reference>
<protein>
    <recommendedName>
        <fullName evidence="9">Tetraspanin Tsp2</fullName>
    </recommendedName>
</protein>
<feature type="compositionally biased region" description="Polar residues" evidence="5">
    <location>
        <begin position="530"/>
        <end position="542"/>
    </location>
</feature>
<feature type="region of interest" description="Disordered" evidence="5">
    <location>
        <begin position="522"/>
        <end position="542"/>
    </location>
</feature>
<dbReference type="GO" id="GO:0016020">
    <property type="term" value="C:membrane"/>
    <property type="evidence" value="ECO:0007669"/>
    <property type="project" value="UniProtKB-SubCell"/>
</dbReference>
<feature type="transmembrane region" description="Helical" evidence="6">
    <location>
        <begin position="368"/>
        <end position="389"/>
    </location>
</feature>
<keyword evidence="3 6" id="KW-1133">Transmembrane helix</keyword>
<dbReference type="EMBL" id="JABCKV010000066">
    <property type="protein sequence ID" value="KAG5644548.1"/>
    <property type="molecule type" value="Genomic_DNA"/>
</dbReference>
<evidence type="ECO:0000256" key="5">
    <source>
        <dbReference type="SAM" id="MobiDB-lite"/>
    </source>
</evidence>
<name>A0A9P7KBH4_9AGAR</name>
<dbReference type="AlphaFoldDB" id="A0A9P7KBH4"/>
<keyword evidence="8" id="KW-1185">Reference proteome</keyword>
<evidence type="ECO:0000256" key="3">
    <source>
        <dbReference type="ARBA" id="ARBA00022989"/>
    </source>
</evidence>
<gene>
    <name evidence="7" type="ORF">DXG03_008203</name>
</gene>
<dbReference type="InterPro" id="IPR018499">
    <property type="entry name" value="Tetraspanin/Peripherin"/>
</dbReference>